<reference evidence="8 9" key="1">
    <citation type="journal article" date="2019" name="Int. J. Syst. Evol. Microbiol.">
        <title>The Global Catalogue of Microorganisms (GCM) 10K type strain sequencing project: providing services to taxonomists for standard genome sequencing and annotation.</title>
        <authorList>
            <consortium name="The Broad Institute Genomics Platform"/>
            <consortium name="The Broad Institute Genome Sequencing Center for Infectious Disease"/>
            <person name="Wu L."/>
            <person name="Ma J."/>
        </authorList>
    </citation>
    <scope>NUCLEOTIDE SEQUENCE [LARGE SCALE GENOMIC DNA]</scope>
    <source>
        <strain evidence="8 9">JCM 8201</strain>
    </source>
</reference>
<dbReference type="PANTHER" id="PTHR22600">
    <property type="entry name" value="BETA-HEXOSAMINIDASE"/>
    <property type="match status" value="1"/>
</dbReference>
<sequence>MFRSRWTAAAVAAVASVASLFVTGPARAAAPVNLALAGTASASSIELDSATFAASYANDGSTATRWSSKYADDNWVQVALAANSHVDHVTLVWPNACARDFALQTSGDGVTWTTVSRLQRTTCPRTDTIAVGATTRYVRMQGYQRWASYGYSISEFQIWDAPDAPVLGLLPKPVSVTTTGGSPYTLSSSSPIVALGADAQAPANYLAGVLRPSTGYALPVTTADGGTAPIVIRVGSGYGPPGKPEGYTLSAAPGRIEIAASSAGGALNGVQTLRQLFPQWAESRTVVAASWTVPAVTITDYPRFGYRGMMIDVARSFYPVADIKKFIDTAASYKINRLHLHLTDDQGWRIAIDDPADNPSGIDYSLLTSVSGATAASYNGTTMLGTELGATGYYTKADYAEIVRYAGVNGMTVVPEIDMPGHVNAALHAIPQLNSAGSKPALASGATTVPANGTSSVGYSSLDAANPVTYEFTRRVLTQIAAMTPGPYLHIGGDESLVTSSANYTTMINAFTAQVAGLGKTVVGWNEYSGTALPSNNSVIQYWNGSTAPVASAVTTRGAKVILSPAPYTYIPQRQDSRQPQGGTWACGGPCTLAGYYSLDPGTFISGIAESSVLGVETAQWGEWLRGVRQVEYFAYPRLIANAEAGWSPQSVRNFTDFTARLAVAGGRMTVRGVNFFPSADVPWRAVAVGNSRSVPVGGTGATWTVTVPGAAVSDLTAAIAWSDGTRETVTPTTTRTASIPNMWLNAAFTVTSARTFTQAGTYTGTLLVGRTGEVPTEAPIKITVP</sequence>
<accession>A0ABN3TUW5</accession>
<dbReference type="Pfam" id="PF00728">
    <property type="entry name" value="Glyco_hydro_20"/>
    <property type="match status" value="1"/>
</dbReference>
<evidence type="ECO:0000259" key="7">
    <source>
        <dbReference type="PROSITE" id="PS50022"/>
    </source>
</evidence>
<dbReference type="EMBL" id="BAAATZ010000002">
    <property type="protein sequence ID" value="GAA2719221.1"/>
    <property type="molecule type" value="Genomic_DNA"/>
</dbReference>
<evidence type="ECO:0000256" key="3">
    <source>
        <dbReference type="ARBA" id="ARBA00012663"/>
    </source>
</evidence>
<dbReference type="RefSeq" id="WP_344448361.1">
    <property type="nucleotide sequence ID" value="NZ_BAAATZ010000002.1"/>
</dbReference>
<dbReference type="InterPro" id="IPR015883">
    <property type="entry name" value="Glyco_hydro_20_cat"/>
</dbReference>
<keyword evidence="9" id="KW-1185">Reference proteome</keyword>
<dbReference type="Gene3D" id="2.60.120.260">
    <property type="entry name" value="Galactose-binding domain-like"/>
    <property type="match status" value="1"/>
</dbReference>
<dbReference type="InterPro" id="IPR008979">
    <property type="entry name" value="Galactose-bd-like_sf"/>
</dbReference>
<dbReference type="Proteomes" id="UP001501842">
    <property type="component" value="Unassembled WGS sequence"/>
</dbReference>
<keyword evidence="5" id="KW-0326">Glycosidase</keyword>
<keyword evidence="6" id="KW-0732">Signal</keyword>
<dbReference type="InterPro" id="IPR029018">
    <property type="entry name" value="Hex-like_dom2"/>
</dbReference>
<proteinExistence type="inferred from homology"/>
<name>A0ABN3TUW5_9ACTN</name>
<evidence type="ECO:0000256" key="2">
    <source>
        <dbReference type="ARBA" id="ARBA00006285"/>
    </source>
</evidence>
<protein>
    <recommendedName>
        <fullName evidence="3">beta-N-acetylhexosaminidase</fullName>
        <ecNumber evidence="3">3.2.1.52</ecNumber>
    </recommendedName>
</protein>
<gene>
    <name evidence="8" type="ORF">GCM10010439_04310</name>
</gene>
<dbReference type="PROSITE" id="PS50022">
    <property type="entry name" value="FA58C_3"/>
    <property type="match status" value="1"/>
</dbReference>
<dbReference type="PANTHER" id="PTHR22600:SF57">
    <property type="entry name" value="BETA-N-ACETYLHEXOSAMINIDASE"/>
    <property type="match status" value="1"/>
</dbReference>
<dbReference type="Pfam" id="PF02838">
    <property type="entry name" value="Glyco_hydro_20b"/>
    <property type="match status" value="1"/>
</dbReference>
<dbReference type="Pfam" id="PF22633">
    <property type="entry name" value="F5_F8_type_C_2"/>
    <property type="match status" value="1"/>
</dbReference>
<dbReference type="InterPro" id="IPR017853">
    <property type="entry name" value="GH"/>
</dbReference>
<comment type="catalytic activity">
    <reaction evidence="1">
        <text>Hydrolysis of terminal non-reducing N-acetyl-D-hexosamine residues in N-acetyl-beta-D-hexosaminides.</text>
        <dbReference type="EC" id="3.2.1.52"/>
    </reaction>
</comment>
<dbReference type="CDD" id="cd06568">
    <property type="entry name" value="GH20_SpHex_like"/>
    <property type="match status" value="1"/>
</dbReference>
<dbReference type="PRINTS" id="PR00738">
    <property type="entry name" value="GLHYDRLASE20"/>
</dbReference>
<dbReference type="InterPro" id="IPR015882">
    <property type="entry name" value="HEX_bac_N"/>
</dbReference>
<evidence type="ECO:0000313" key="9">
    <source>
        <dbReference type="Proteomes" id="UP001501842"/>
    </source>
</evidence>
<dbReference type="SUPFAM" id="SSF49785">
    <property type="entry name" value="Galactose-binding domain-like"/>
    <property type="match status" value="1"/>
</dbReference>
<comment type="similarity">
    <text evidence="2">Belongs to the glycosyl hydrolase 20 family.</text>
</comment>
<evidence type="ECO:0000313" key="8">
    <source>
        <dbReference type="EMBL" id="GAA2719221.1"/>
    </source>
</evidence>
<dbReference type="Gene3D" id="3.20.20.80">
    <property type="entry name" value="Glycosidases"/>
    <property type="match status" value="1"/>
</dbReference>
<feature type="domain" description="F5/8 type C" evidence="7">
    <location>
        <begin position="22"/>
        <end position="161"/>
    </location>
</feature>
<feature type="signal peptide" evidence="6">
    <location>
        <begin position="1"/>
        <end position="28"/>
    </location>
</feature>
<organism evidence="8 9">
    <name type="scientific">Actinocorallia aurantiaca</name>
    <dbReference type="NCBI Taxonomy" id="46204"/>
    <lineage>
        <taxon>Bacteria</taxon>
        <taxon>Bacillati</taxon>
        <taxon>Actinomycetota</taxon>
        <taxon>Actinomycetes</taxon>
        <taxon>Streptosporangiales</taxon>
        <taxon>Thermomonosporaceae</taxon>
        <taxon>Actinocorallia</taxon>
    </lineage>
</organism>
<comment type="caution">
    <text evidence="8">The sequence shown here is derived from an EMBL/GenBank/DDBJ whole genome shotgun (WGS) entry which is preliminary data.</text>
</comment>
<dbReference type="EC" id="3.2.1.52" evidence="3"/>
<dbReference type="SUPFAM" id="SSF51445">
    <property type="entry name" value="(Trans)glycosidases"/>
    <property type="match status" value="1"/>
</dbReference>
<keyword evidence="4" id="KW-0378">Hydrolase</keyword>
<feature type="chain" id="PRO_5046887152" description="beta-N-acetylhexosaminidase" evidence="6">
    <location>
        <begin position="29"/>
        <end position="786"/>
    </location>
</feature>
<evidence type="ECO:0000256" key="6">
    <source>
        <dbReference type="SAM" id="SignalP"/>
    </source>
</evidence>
<evidence type="ECO:0000256" key="5">
    <source>
        <dbReference type="ARBA" id="ARBA00023295"/>
    </source>
</evidence>
<dbReference type="SUPFAM" id="SSF55545">
    <property type="entry name" value="beta-N-acetylhexosaminidase-like domain"/>
    <property type="match status" value="1"/>
</dbReference>
<dbReference type="Gene3D" id="3.30.379.10">
    <property type="entry name" value="Chitobiase/beta-hexosaminidase domain 2-like"/>
    <property type="match status" value="1"/>
</dbReference>
<dbReference type="InterPro" id="IPR025705">
    <property type="entry name" value="Beta_hexosaminidase_sua/sub"/>
</dbReference>
<dbReference type="InterPro" id="IPR000421">
    <property type="entry name" value="FA58C"/>
</dbReference>
<evidence type="ECO:0000256" key="1">
    <source>
        <dbReference type="ARBA" id="ARBA00001231"/>
    </source>
</evidence>
<evidence type="ECO:0000256" key="4">
    <source>
        <dbReference type="ARBA" id="ARBA00022801"/>
    </source>
</evidence>